<protein>
    <submittedName>
        <fullName evidence="1">Uncharacterized protein</fullName>
    </submittedName>
</protein>
<dbReference type="Proteomes" id="UP001638806">
    <property type="component" value="Unassembled WGS sequence"/>
</dbReference>
<dbReference type="EMBL" id="JBGNUJ010000008">
    <property type="protein sequence ID" value="KAL3956750.1"/>
    <property type="molecule type" value="Genomic_DNA"/>
</dbReference>
<reference evidence="1" key="1">
    <citation type="submission" date="2024-12" db="EMBL/GenBank/DDBJ databases">
        <title>Comparative genomics and development of molecular markers within Purpureocillium lilacinum and among Purpureocillium species.</title>
        <authorList>
            <person name="Yeh Z.-Y."/>
            <person name="Ni N.-T."/>
            <person name="Lo P.-H."/>
            <person name="Mushyakhwo K."/>
            <person name="Lin C.-F."/>
            <person name="Nai Y.-S."/>
        </authorList>
    </citation>
    <scope>NUCLEOTIDE SEQUENCE</scope>
    <source>
        <strain evidence="1">NCHU-NPUST-175</strain>
    </source>
</reference>
<accession>A0ACC4DN40</accession>
<sequence>MKPWAIILVASAALAAAKPTVYLIRHGEKPADGGDGLSEKGKQRAQCLRQVFGAGSPYNIGYIMVQTPKADLGIKIDLSCDRDDTECVQDVVDGYKGNGNILICGLGWLGAQDAQQHRRGAGRQKVDNYPDGNFNLIWTQPAPYTKIVKVSSEACPGLDN</sequence>
<comment type="caution">
    <text evidence="1">The sequence shown here is derived from an EMBL/GenBank/DDBJ whole genome shotgun (WGS) entry which is preliminary data.</text>
</comment>
<organism evidence="1 2">
    <name type="scientific">Purpureocillium lilacinum</name>
    <name type="common">Paecilomyces lilacinus</name>
    <dbReference type="NCBI Taxonomy" id="33203"/>
    <lineage>
        <taxon>Eukaryota</taxon>
        <taxon>Fungi</taxon>
        <taxon>Dikarya</taxon>
        <taxon>Ascomycota</taxon>
        <taxon>Pezizomycotina</taxon>
        <taxon>Sordariomycetes</taxon>
        <taxon>Hypocreomycetidae</taxon>
        <taxon>Hypocreales</taxon>
        <taxon>Ophiocordycipitaceae</taxon>
        <taxon>Purpureocillium</taxon>
    </lineage>
</organism>
<name>A0ACC4DN40_PURLI</name>
<proteinExistence type="predicted"/>
<keyword evidence="2" id="KW-1185">Reference proteome</keyword>
<evidence type="ECO:0000313" key="2">
    <source>
        <dbReference type="Proteomes" id="UP001638806"/>
    </source>
</evidence>
<evidence type="ECO:0000313" key="1">
    <source>
        <dbReference type="EMBL" id="KAL3956750.1"/>
    </source>
</evidence>
<gene>
    <name evidence="1" type="ORF">ACCO45_009596</name>
</gene>